<dbReference type="PANTHER" id="PTHR11844">
    <property type="entry name" value="METALLOPROTEASE INHIBITOR"/>
    <property type="match status" value="1"/>
</dbReference>
<dbReference type="Gene3D" id="2.40.50.120">
    <property type="match status" value="1"/>
</dbReference>
<feature type="disulfide bond" evidence="3">
    <location>
        <begin position="82"/>
        <end position="130"/>
    </location>
</feature>
<dbReference type="GO" id="GO:0031012">
    <property type="term" value="C:extracellular matrix"/>
    <property type="evidence" value="ECO:0007669"/>
    <property type="project" value="TreeGrafter"/>
</dbReference>
<accession>A0A430QCP0</accession>
<dbReference type="STRING" id="6184.A0A430QCP0"/>
<dbReference type="GO" id="GO:0051045">
    <property type="term" value="P:negative regulation of membrane protein ectodomain proteolysis"/>
    <property type="evidence" value="ECO:0007669"/>
    <property type="project" value="TreeGrafter"/>
</dbReference>
<protein>
    <recommendedName>
        <fullName evidence="6">NTR domain-containing protein</fullName>
    </recommendedName>
</protein>
<comment type="subcellular location">
    <subcellularLocation>
        <location evidence="1">Secreted</location>
    </subcellularLocation>
</comment>
<dbReference type="InterPro" id="IPR001820">
    <property type="entry name" value="TIMP"/>
</dbReference>
<keyword evidence="3" id="KW-1015">Disulfide bond</keyword>
<keyword evidence="2" id="KW-0964">Secreted</keyword>
<evidence type="ECO:0000313" key="4">
    <source>
        <dbReference type="EMBL" id="RTG85460.1"/>
    </source>
</evidence>
<dbReference type="Pfam" id="PF00965">
    <property type="entry name" value="TIMP"/>
    <property type="match status" value="1"/>
</dbReference>
<dbReference type="AlphaFoldDB" id="A0A430QCP0"/>
<dbReference type="PANTHER" id="PTHR11844:SF33">
    <property type="entry name" value="TISSUE INHIBITOR OF METALLOPROTEINASE"/>
    <property type="match status" value="1"/>
</dbReference>
<evidence type="ECO:0000256" key="2">
    <source>
        <dbReference type="ARBA" id="ARBA00022525"/>
    </source>
</evidence>
<dbReference type="GO" id="GO:0005615">
    <property type="term" value="C:extracellular space"/>
    <property type="evidence" value="ECO:0007669"/>
    <property type="project" value="TreeGrafter"/>
</dbReference>
<keyword evidence="5" id="KW-1185">Reference proteome</keyword>
<dbReference type="SUPFAM" id="SSF50242">
    <property type="entry name" value="TIMP-like"/>
    <property type="match status" value="1"/>
</dbReference>
<evidence type="ECO:0000256" key="3">
    <source>
        <dbReference type="PIRSR" id="PIRSR601820-3"/>
    </source>
</evidence>
<gene>
    <name evidence="4" type="ORF">DC041_0004831</name>
</gene>
<proteinExistence type="predicted"/>
<comment type="caution">
    <text evidence="4">The sequence shown here is derived from an EMBL/GenBank/DDBJ whole genome shotgun (WGS) entry which is preliminary data.</text>
</comment>
<dbReference type="GO" id="GO:0002020">
    <property type="term" value="F:protease binding"/>
    <property type="evidence" value="ECO:0007669"/>
    <property type="project" value="TreeGrafter"/>
</dbReference>
<sequence>MLIIFTKHIFDSIDAHIIHRQLKSYYLHEKYYNNSVLFVFVGIYISGVPHVDSCSWKAPWNQVTREQKRYLRNRYSIQCGICQLQRVLFVDPIYHRNPKTCYLPISPNSNEMMCRDKFSLCRLQRRTNRCNFINNKSYRICETWSTKHI</sequence>
<dbReference type="Proteomes" id="UP000290809">
    <property type="component" value="Unassembled WGS sequence"/>
</dbReference>
<evidence type="ECO:0008006" key="6">
    <source>
        <dbReference type="Google" id="ProtNLM"/>
    </source>
</evidence>
<dbReference type="EMBL" id="QMKO01001970">
    <property type="protein sequence ID" value="RTG85460.1"/>
    <property type="molecule type" value="Genomic_DNA"/>
</dbReference>
<reference evidence="4 5" key="1">
    <citation type="journal article" date="2019" name="PLoS Pathog.">
        <title>Genome sequence of the bovine parasite Schistosoma bovis Tanzania.</title>
        <authorList>
            <person name="Oey H."/>
            <person name="Zakrzewski M."/>
            <person name="Gobert G."/>
            <person name="Gravermann K."/>
            <person name="Stoye J."/>
            <person name="Jones M."/>
            <person name="Mcmanus D."/>
            <person name="Krause L."/>
        </authorList>
    </citation>
    <scope>NUCLEOTIDE SEQUENCE [LARGE SCALE GENOMIC DNA]</scope>
    <source>
        <strain evidence="4 5">TAN1997</strain>
    </source>
</reference>
<organism evidence="4 5">
    <name type="scientific">Schistosoma bovis</name>
    <name type="common">Blood fluke</name>
    <dbReference type="NCBI Taxonomy" id="6184"/>
    <lineage>
        <taxon>Eukaryota</taxon>
        <taxon>Metazoa</taxon>
        <taxon>Spiralia</taxon>
        <taxon>Lophotrochozoa</taxon>
        <taxon>Platyhelminthes</taxon>
        <taxon>Trematoda</taxon>
        <taxon>Digenea</taxon>
        <taxon>Strigeidida</taxon>
        <taxon>Schistosomatoidea</taxon>
        <taxon>Schistosomatidae</taxon>
        <taxon>Schistosoma</taxon>
    </lineage>
</organism>
<dbReference type="GO" id="GO:0008191">
    <property type="term" value="F:metalloendopeptidase inhibitor activity"/>
    <property type="evidence" value="ECO:0007669"/>
    <property type="project" value="InterPro"/>
</dbReference>
<dbReference type="InterPro" id="IPR008993">
    <property type="entry name" value="TIMP-like_OB-fold"/>
</dbReference>
<evidence type="ECO:0000256" key="1">
    <source>
        <dbReference type="ARBA" id="ARBA00004613"/>
    </source>
</evidence>
<name>A0A430QCP0_SCHBO</name>
<evidence type="ECO:0000313" key="5">
    <source>
        <dbReference type="Proteomes" id="UP000290809"/>
    </source>
</evidence>